<dbReference type="GO" id="GO:0070096">
    <property type="term" value="P:mitochondrial outer membrane translocase complex assembly"/>
    <property type="evidence" value="ECO:0007669"/>
    <property type="project" value="InterPro"/>
</dbReference>
<keyword evidence="3" id="KW-1185">Reference proteome</keyword>
<evidence type="ECO:0000256" key="1">
    <source>
        <dbReference type="SAM" id="MobiDB-lite"/>
    </source>
</evidence>
<name>A0A2S4W1H7_9BASI</name>
<organism evidence="2 3">
    <name type="scientific">Puccinia striiformis</name>
    <dbReference type="NCBI Taxonomy" id="27350"/>
    <lineage>
        <taxon>Eukaryota</taxon>
        <taxon>Fungi</taxon>
        <taxon>Dikarya</taxon>
        <taxon>Basidiomycota</taxon>
        <taxon>Pucciniomycotina</taxon>
        <taxon>Pucciniomycetes</taxon>
        <taxon>Pucciniales</taxon>
        <taxon>Pucciniaceae</taxon>
        <taxon>Puccinia</taxon>
    </lineage>
</organism>
<evidence type="ECO:0000313" key="2">
    <source>
        <dbReference type="EMBL" id="POW15645.1"/>
    </source>
</evidence>
<dbReference type="VEuPathDB" id="FungiDB:PSTT_01891"/>
<sequence length="126" mass="14241">MSTSPTPSSSRLLEATRPAFDRLKKRAFIDRRPSSSSLSSNSDSDSISVDSTSSLSSIDKEWEENIRQLHLLIDVILLPSVGKWLGRKTASWLYARYTQHFASQNIITNSLAIIHQITGRRLHKMK</sequence>
<proteinExistence type="predicted"/>
<accession>A0A2S4W1H7</accession>
<dbReference type="PANTHER" id="PTHR28230">
    <property type="entry name" value="CHROMOSOME 1, WHOLE GENOME SHOTGUN SEQUENCE"/>
    <property type="match status" value="1"/>
</dbReference>
<protein>
    <submittedName>
        <fullName evidence="2">Uncharacterized protein</fullName>
    </submittedName>
</protein>
<dbReference type="EMBL" id="PKSL01000011">
    <property type="protein sequence ID" value="POW15645.1"/>
    <property type="molecule type" value="Genomic_DNA"/>
</dbReference>
<dbReference type="VEuPathDB" id="FungiDB:PSHT_04557"/>
<feature type="region of interest" description="Disordered" evidence="1">
    <location>
        <begin position="31"/>
        <end position="57"/>
    </location>
</feature>
<dbReference type="AlphaFoldDB" id="A0A2S4W1H7"/>
<feature type="compositionally biased region" description="Low complexity" evidence="1">
    <location>
        <begin position="34"/>
        <end position="57"/>
    </location>
</feature>
<dbReference type="PANTHER" id="PTHR28230:SF1">
    <property type="entry name" value="MITOCHONDRIAL IMPORT PROTEIN 2"/>
    <property type="match status" value="1"/>
</dbReference>
<evidence type="ECO:0000313" key="3">
    <source>
        <dbReference type="Proteomes" id="UP000239156"/>
    </source>
</evidence>
<dbReference type="Proteomes" id="UP000239156">
    <property type="component" value="Unassembled WGS sequence"/>
</dbReference>
<gene>
    <name evidence="2" type="ORF">PSTT_01891</name>
</gene>
<dbReference type="GO" id="GO:0045040">
    <property type="term" value="P:protein insertion into mitochondrial outer membrane"/>
    <property type="evidence" value="ECO:0007669"/>
    <property type="project" value="InterPro"/>
</dbReference>
<dbReference type="GO" id="GO:0005741">
    <property type="term" value="C:mitochondrial outer membrane"/>
    <property type="evidence" value="ECO:0007669"/>
    <property type="project" value="TreeGrafter"/>
</dbReference>
<reference evidence="2" key="1">
    <citation type="submission" date="2017-12" db="EMBL/GenBank/DDBJ databases">
        <title>Gene loss provides genomic basis for host adaptation in cereal stripe rust fungi.</title>
        <authorList>
            <person name="Xia C."/>
        </authorList>
    </citation>
    <scope>NUCLEOTIDE SEQUENCE [LARGE SCALE GENOMIC DNA]</scope>
    <source>
        <strain evidence="2">93-210</strain>
    </source>
</reference>
<dbReference type="InterPro" id="IPR037652">
    <property type="entry name" value="Mim2"/>
</dbReference>
<dbReference type="Pfam" id="PF19117">
    <property type="entry name" value="Mim2"/>
    <property type="match status" value="1"/>
</dbReference>
<comment type="caution">
    <text evidence="2">The sequence shown here is derived from an EMBL/GenBank/DDBJ whole genome shotgun (WGS) entry which is preliminary data.</text>
</comment>